<evidence type="ECO:0000256" key="8">
    <source>
        <dbReference type="RuleBase" id="RU000461"/>
    </source>
</evidence>
<evidence type="ECO:0000256" key="7">
    <source>
        <dbReference type="ARBA" id="ARBA00023033"/>
    </source>
</evidence>
<comment type="similarity">
    <text evidence="2 8">Belongs to the cytochrome P450 family.</text>
</comment>
<evidence type="ECO:0000256" key="3">
    <source>
        <dbReference type="ARBA" id="ARBA00022617"/>
    </source>
</evidence>
<keyword evidence="11" id="KW-1185">Reference proteome</keyword>
<organism evidence="10 11">
    <name type="scientific">Apiospora arundinis</name>
    <dbReference type="NCBI Taxonomy" id="335852"/>
    <lineage>
        <taxon>Eukaryota</taxon>
        <taxon>Fungi</taxon>
        <taxon>Dikarya</taxon>
        <taxon>Ascomycota</taxon>
        <taxon>Pezizomycotina</taxon>
        <taxon>Sordariomycetes</taxon>
        <taxon>Xylariomycetidae</taxon>
        <taxon>Amphisphaeriales</taxon>
        <taxon>Apiosporaceae</taxon>
        <taxon>Apiospora</taxon>
    </lineage>
</organism>
<keyword evidence="7 8" id="KW-0503">Monooxygenase</keyword>
<evidence type="ECO:0000256" key="9">
    <source>
        <dbReference type="SAM" id="MobiDB-lite"/>
    </source>
</evidence>
<evidence type="ECO:0000256" key="5">
    <source>
        <dbReference type="ARBA" id="ARBA00023002"/>
    </source>
</evidence>
<reference evidence="10 11" key="1">
    <citation type="journal article" date="2024" name="IMA Fungus">
        <title>Apiospora arundinis, a panoply of carbohydrate-active enzymes and secondary metabolites.</title>
        <authorList>
            <person name="Sorensen T."/>
            <person name="Petersen C."/>
            <person name="Muurmann A.T."/>
            <person name="Christiansen J.V."/>
            <person name="Brundto M.L."/>
            <person name="Overgaard C.K."/>
            <person name="Boysen A.T."/>
            <person name="Wollenberg R.D."/>
            <person name="Larsen T.O."/>
            <person name="Sorensen J.L."/>
            <person name="Nielsen K.L."/>
            <person name="Sondergaard T.E."/>
        </authorList>
    </citation>
    <scope>NUCLEOTIDE SEQUENCE [LARGE SCALE GENOMIC DNA]</scope>
    <source>
        <strain evidence="10 11">AAU 773</strain>
    </source>
</reference>
<comment type="cofactor">
    <cofactor evidence="1">
        <name>heme</name>
        <dbReference type="ChEBI" id="CHEBI:30413"/>
    </cofactor>
</comment>
<evidence type="ECO:0000256" key="1">
    <source>
        <dbReference type="ARBA" id="ARBA00001971"/>
    </source>
</evidence>
<evidence type="ECO:0000256" key="2">
    <source>
        <dbReference type="ARBA" id="ARBA00010617"/>
    </source>
</evidence>
<evidence type="ECO:0000313" key="10">
    <source>
        <dbReference type="EMBL" id="KAK8849065.1"/>
    </source>
</evidence>
<keyword evidence="5 8" id="KW-0560">Oxidoreductase</keyword>
<dbReference type="Pfam" id="PF00067">
    <property type="entry name" value="p450"/>
    <property type="match status" value="1"/>
</dbReference>
<dbReference type="PANTHER" id="PTHR46206:SF1">
    <property type="entry name" value="P450, PUTATIVE (EUROFUNG)-RELATED"/>
    <property type="match status" value="1"/>
</dbReference>
<dbReference type="InterPro" id="IPR002403">
    <property type="entry name" value="Cyt_P450_E_grp-IV"/>
</dbReference>
<name>A0ABR2HLT8_9PEZI</name>
<dbReference type="SUPFAM" id="SSF48264">
    <property type="entry name" value="Cytochrome P450"/>
    <property type="match status" value="1"/>
</dbReference>
<evidence type="ECO:0000256" key="4">
    <source>
        <dbReference type="ARBA" id="ARBA00022723"/>
    </source>
</evidence>
<sequence length="567" mass="63229">MASSPIASIPTMLSSYRTKWEDTMPPVSQLLLPAVVIAALSFGVTIYKATFAMGEYGNLGLPLAGEPDGKKTFTFKTRLRYYYDCAALYTEAYFRFGKKGEAVLVPGYGGRADLIMPESSVEWAMSQPDSALSVSQAFLQANLSTYSLGHSRYWGDPWQFALVKTQLNNMLQSLIPAVDDELHYIVPKVFGTDTENWKEIHVDESVRTIMAAASSRFTVGVPLCRNDDYLARSLAIIEGVMLTAIIGNCIPSFLLPVVARLSSIHTWRNLNKIKQHIAPQFNERLAALSKDPDDQPQDQLQVMLRFAEKKRPKEVHDMGIIATRLAASNFVSMHQTSGTAVQMLLNIVDSDREHGSIAKLREEAARCLGYDGAGWTKEKLMGMHGHDSVARESMRVTFPFGNRGLLRKVMKDGLVTDKGVPLKKGTIVSFLASQAQMDPAKFTNAAVFDPWRFSRPIWAEQEKKEKSQENGAVNGEQQPKEKAAYHKDSFVTTSPDYLPFGHGRHACPGRFLVDFELKMTVAYILKHYDLEFPPEYNGKRPANGQIAELSTPPPGVKIRVKRRVEKA</sequence>
<keyword evidence="3 8" id="KW-0349">Heme</keyword>
<accession>A0ABR2HLT8</accession>
<protein>
    <submittedName>
        <fullName evidence="10">Cytochrome P450</fullName>
    </submittedName>
</protein>
<comment type="caution">
    <text evidence="10">The sequence shown here is derived from an EMBL/GenBank/DDBJ whole genome shotgun (WGS) entry which is preliminary data.</text>
</comment>
<dbReference type="EMBL" id="JAPCWZ010000010">
    <property type="protein sequence ID" value="KAK8849065.1"/>
    <property type="molecule type" value="Genomic_DNA"/>
</dbReference>
<dbReference type="Gene3D" id="1.10.630.10">
    <property type="entry name" value="Cytochrome P450"/>
    <property type="match status" value="1"/>
</dbReference>
<dbReference type="InterPro" id="IPR036396">
    <property type="entry name" value="Cyt_P450_sf"/>
</dbReference>
<proteinExistence type="inferred from homology"/>
<gene>
    <name evidence="10" type="ORF">PGQ11_015545</name>
</gene>
<dbReference type="PRINTS" id="PR00465">
    <property type="entry name" value="EP450IV"/>
</dbReference>
<evidence type="ECO:0000313" key="11">
    <source>
        <dbReference type="Proteomes" id="UP001390339"/>
    </source>
</evidence>
<dbReference type="PROSITE" id="PS00086">
    <property type="entry name" value="CYTOCHROME_P450"/>
    <property type="match status" value="1"/>
</dbReference>
<dbReference type="InterPro" id="IPR001128">
    <property type="entry name" value="Cyt_P450"/>
</dbReference>
<dbReference type="InterPro" id="IPR017972">
    <property type="entry name" value="Cyt_P450_CS"/>
</dbReference>
<evidence type="ECO:0000256" key="6">
    <source>
        <dbReference type="ARBA" id="ARBA00023004"/>
    </source>
</evidence>
<dbReference type="Proteomes" id="UP001390339">
    <property type="component" value="Unassembled WGS sequence"/>
</dbReference>
<feature type="region of interest" description="Disordered" evidence="9">
    <location>
        <begin position="461"/>
        <end position="485"/>
    </location>
</feature>
<dbReference type="PANTHER" id="PTHR46206">
    <property type="entry name" value="CYTOCHROME P450"/>
    <property type="match status" value="1"/>
</dbReference>
<dbReference type="CDD" id="cd11041">
    <property type="entry name" value="CYP503A1-like"/>
    <property type="match status" value="1"/>
</dbReference>
<keyword evidence="6 8" id="KW-0408">Iron</keyword>
<keyword evidence="4 8" id="KW-0479">Metal-binding</keyword>